<gene>
    <name evidence="1" type="ORF">H4C44_23570</name>
</gene>
<dbReference type="RefSeq" id="WP_182275412.1">
    <property type="nucleotide sequence ID" value="NZ_JACGCU010000059.1"/>
</dbReference>
<dbReference type="EMBL" id="JACGCU010000059">
    <property type="protein sequence ID" value="MBA6062149.1"/>
    <property type="molecule type" value="Genomic_DNA"/>
</dbReference>
<evidence type="ECO:0000313" key="1">
    <source>
        <dbReference type="EMBL" id="MBA6062149.1"/>
    </source>
</evidence>
<proteinExistence type="predicted"/>
<name>A0A7W2PVC9_9PSED</name>
<dbReference type="Proteomes" id="UP000556620">
    <property type="component" value="Unassembled WGS sequence"/>
</dbReference>
<organism evidence="1 2">
    <name type="scientific">Pseudomonas juntendi</name>
    <dbReference type="NCBI Taxonomy" id="2666183"/>
    <lineage>
        <taxon>Bacteria</taxon>
        <taxon>Pseudomonadati</taxon>
        <taxon>Pseudomonadota</taxon>
        <taxon>Gammaproteobacteria</taxon>
        <taxon>Pseudomonadales</taxon>
        <taxon>Pseudomonadaceae</taxon>
        <taxon>Pseudomonas</taxon>
    </lineage>
</organism>
<evidence type="ECO:0000313" key="2">
    <source>
        <dbReference type="Proteomes" id="UP000556620"/>
    </source>
</evidence>
<reference evidence="1 2" key="1">
    <citation type="submission" date="2020-07" db="EMBL/GenBank/DDBJ databases">
        <title>Diversity of carbapenemase encoding genes among Pseudomonas putida group clinical isolates in a tertiary Brazilian hospital.</title>
        <authorList>
            <person name="Alberto-Lei F."/>
            <person name="Nodari C.S."/>
            <person name="Streling A.P."/>
            <person name="Paulino J.T."/>
            <person name="Bessa-Neto F.O."/>
            <person name="Cayo R."/>
            <person name="Gales A.C."/>
        </authorList>
    </citation>
    <scope>NUCLEOTIDE SEQUENCE [LARGE SCALE GENOMIC DNA]</scope>
    <source>
        <strain evidence="1 2">14535</strain>
    </source>
</reference>
<comment type="caution">
    <text evidence="1">The sequence shown here is derived from an EMBL/GenBank/DDBJ whole genome shotgun (WGS) entry which is preliminary data.</text>
</comment>
<sequence>MMTNTSYSVRDEVNDTDVEFKVVSKDDVVRMLVVWQSKGYERLLDTVRMFDEEGGGFFVGFMDYTHMDSGPVWVPEHMNRPYKTQQHALAAVGAMFDAVDKWNALMDEVRQVVGKQ</sequence>
<protein>
    <submittedName>
        <fullName evidence="1">Uncharacterized protein</fullName>
    </submittedName>
</protein>
<accession>A0A7W2PVC9</accession>
<dbReference type="AlphaFoldDB" id="A0A7W2PVC9"/>